<evidence type="ECO:0000256" key="2">
    <source>
        <dbReference type="ARBA" id="ARBA00010157"/>
    </source>
</evidence>
<dbReference type="OrthoDB" id="7051771at2"/>
<evidence type="ECO:0000259" key="7">
    <source>
        <dbReference type="PROSITE" id="PS50156"/>
    </source>
</evidence>
<evidence type="ECO:0000256" key="1">
    <source>
        <dbReference type="ARBA" id="ARBA00004651"/>
    </source>
</evidence>
<accession>A0A5J6HQI5</accession>
<evidence type="ECO:0000256" key="6">
    <source>
        <dbReference type="ARBA" id="ARBA00023136"/>
    </source>
</evidence>
<dbReference type="GO" id="GO:0005886">
    <property type="term" value="C:plasma membrane"/>
    <property type="evidence" value="ECO:0007669"/>
    <property type="project" value="UniProtKB-SubCell"/>
</dbReference>
<dbReference type="InterPro" id="IPR000731">
    <property type="entry name" value="SSD"/>
</dbReference>
<dbReference type="PANTHER" id="PTHR33406">
    <property type="entry name" value="MEMBRANE PROTEIN MJ1562-RELATED"/>
    <property type="match status" value="1"/>
</dbReference>
<dbReference type="Pfam" id="PF03176">
    <property type="entry name" value="MMPL"/>
    <property type="match status" value="2"/>
</dbReference>
<dbReference type="RefSeq" id="WP_055530903.1">
    <property type="nucleotide sequence ID" value="NZ_CP023695.1"/>
</dbReference>
<evidence type="ECO:0000256" key="3">
    <source>
        <dbReference type="ARBA" id="ARBA00022475"/>
    </source>
</evidence>
<sequence>MLRTLGLFLFDRARTVLIWAGLLTLAAGAAGIGVFGQLKSGGFEDPTAPSSRAARLLDKEFGGTPDLVLLVRPRAGTVDSPAVRAAGDDFTDRLSRRQGVQDVVSYWRTPAAALRAEDGSGALVLVQLAGDGEEVAERAAALIADHADADDKADADADGREEGAPGRAFTVVAGGPSGLGHDISTQVAKDLGLAEGIAIPVTFALLVLVFRGLAPALVPLGIGVVAVLGTFAELHLLARVTDVSVFAINLTTALGLGLAIDYGLLMVSRYREQLAAGQDPREAVGQTVATAGRTIVFSAATVAAALAAPLVFPLAFLRSFAYAGLGVVATAALCALLVTPALLTVLGPRLTPRSVRAGGGDRLWERIARTVLRHPLRTALPAFAVLVVAAAPLLGVRFGTPDERVMPENTPSRTVAAALRAEFPHGGGVDSLDVVVTGGSAPSDVAAYARAVSEVTGVDSIDHDTRTSPGSDLHHITVRTSHPPASEEAAHLVKRVRAVALPGPGEALVGGPAARAVDTKQAIGDRLPLALAMIATSTFVLLFLFTGSVTQPLRALLLNALGMGAILGTMVWIFQTGHFSGLLGCTPMPMDTAMTLLMFCVVFGLSMDYEVFVLGRIKELHDQGLPTAEAVPRGLGRSGSIVSAAAALLAVSLLAFATSSVSFMQMFGLGSGLAVLLDALLIRGVLVPTCLRLLGRHNWYAPRPLRALHRRFGLAEAPAQAMPK</sequence>
<dbReference type="InterPro" id="IPR004869">
    <property type="entry name" value="MMPL_dom"/>
</dbReference>
<dbReference type="SUPFAM" id="SSF82866">
    <property type="entry name" value="Multidrug efflux transporter AcrB transmembrane domain"/>
    <property type="match status" value="2"/>
</dbReference>
<evidence type="ECO:0000256" key="5">
    <source>
        <dbReference type="ARBA" id="ARBA00022989"/>
    </source>
</evidence>
<dbReference type="PROSITE" id="PS50156">
    <property type="entry name" value="SSD"/>
    <property type="match status" value="1"/>
</dbReference>
<evidence type="ECO:0000313" key="9">
    <source>
        <dbReference type="Proteomes" id="UP000326553"/>
    </source>
</evidence>
<comment type="subcellular location">
    <subcellularLocation>
        <location evidence="1">Cell membrane</location>
        <topology evidence="1">Multi-pass membrane protein</topology>
    </subcellularLocation>
</comment>
<organism evidence="8 9">
    <name type="scientific">Streptomyces alboniger</name>
    <dbReference type="NCBI Taxonomy" id="132473"/>
    <lineage>
        <taxon>Bacteria</taxon>
        <taxon>Bacillati</taxon>
        <taxon>Actinomycetota</taxon>
        <taxon>Actinomycetes</taxon>
        <taxon>Kitasatosporales</taxon>
        <taxon>Streptomycetaceae</taxon>
        <taxon>Streptomyces</taxon>
        <taxon>Streptomyces aurantiacus group</taxon>
    </lineage>
</organism>
<keyword evidence="4" id="KW-0812">Transmembrane</keyword>
<keyword evidence="3" id="KW-1003">Cell membrane</keyword>
<dbReference type="EMBL" id="CP023695">
    <property type="protein sequence ID" value="QEV21778.1"/>
    <property type="molecule type" value="Genomic_DNA"/>
</dbReference>
<proteinExistence type="inferred from homology"/>
<dbReference type="Proteomes" id="UP000326553">
    <property type="component" value="Chromosome"/>
</dbReference>
<reference evidence="8 9" key="1">
    <citation type="submission" date="2017-09" db="EMBL/GenBank/DDBJ databases">
        <authorList>
            <person name="Lee N."/>
            <person name="Cho B.-K."/>
        </authorList>
    </citation>
    <scope>NUCLEOTIDE SEQUENCE [LARGE SCALE GENOMIC DNA]</scope>
    <source>
        <strain evidence="8 9">ATCC 12461</strain>
    </source>
</reference>
<dbReference type="PANTHER" id="PTHR33406:SF11">
    <property type="entry name" value="MEMBRANE PROTEIN SCO6666-RELATED"/>
    <property type="match status" value="1"/>
</dbReference>
<dbReference type="Gene3D" id="1.20.1640.10">
    <property type="entry name" value="Multidrug efflux transporter AcrB transmembrane domain"/>
    <property type="match status" value="2"/>
</dbReference>
<keyword evidence="6" id="KW-0472">Membrane</keyword>
<comment type="similarity">
    <text evidence="2">Belongs to the resistance-nodulation-cell division (RND) (TC 2.A.6) family. MmpL subfamily.</text>
</comment>
<gene>
    <name evidence="8" type="ORF">CP975_33450</name>
</gene>
<keyword evidence="9" id="KW-1185">Reference proteome</keyword>
<evidence type="ECO:0000256" key="4">
    <source>
        <dbReference type="ARBA" id="ARBA00022692"/>
    </source>
</evidence>
<feature type="domain" description="SSD" evidence="7">
    <location>
        <begin position="220"/>
        <end position="345"/>
    </location>
</feature>
<evidence type="ECO:0000313" key="8">
    <source>
        <dbReference type="EMBL" id="QEV21778.1"/>
    </source>
</evidence>
<name>A0A5J6HQI5_STRAD</name>
<keyword evidence="5" id="KW-1133">Transmembrane helix</keyword>
<dbReference type="AlphaFoldDB" id="A0A5J6HQI5"/>
<protein>
    <submittedName>
        <fullName evidence="8">MMPL family transporter</fullName>
    </submittedName>
</protein>
<dbReference type="InterPro" id="IPR050545">
    <property type="entry name" value="Mycobact_MmpL"/>
</dbReference>
<dbReference type="KEGG" id="salw:CP975_33450"/>